<evidence type="ECO:0000259" key="2">
    <source>
        <dbReference type="PROSITE" id="PS51076"/>
    </source>
</evidence>
<accession>A0ABD1BWF1</accession>
<dbReference type="PANTHER" id="PTHR31286:SF99">
    <property type="entry name" value="DUF4283 DOMAIN-CONTAINING PROTEIN"/>
    <property type="match status" value="1"/>
</dbReference>
<dbReference type="EMBL" id="JBANAX010000125">
    <property type="protein sequence ID" value="KAL1221552.1"/>
    <property type="molecule type" value="Genomic_DNA"/>
</dbReference>
<sequence length="231" mass="25933">MVQAWSPDFDPLRDDIATTPVWVRLSNIPVNFYHKTILMGIARGLGKPIKVDLTTLNVERARFARICVELNLKKPLKGTVMINGERYFVSYEGLTNICPQCGLYGHMVHTCPRGVHERAVTPLAPRGTENMSVVNQLEDGFIAVRQTGRRSDLATRRAGPTVGSGKGNMERNHQQSAKNKDTENVVISNIFGRLEEDMETLELREEDTILLEKREEVSLAGDNKENKNTTN</sequence>
<evidence type="ECO:0000313" key="4">
    <source>
        <dbReference type="Proteomes" id="UP001558713"/>
    </source>
</evidence>
<proteinExistence type="predicted"/>
<reference evidence="3 4" key="1">
    <citation type="submission" date="2024-04" db="EMBL/GenBank/DDBJ databases">
        <title>Genome assembly C_amara_ONT_v2.</title>
        <authorList>
            <person name="Yant L."/>
            <person name="Moore C."/>
            <person name="Slenker M."/>
        </authorList>
    </citation>
    <scope>NUCLEOTIDE SEQUENCE [LARGE SCALE GENOMIC DNA]</scope>
    <source>
        <tissue evidence="3">Leaf</tissue>
    </source>
</reference>
<evidence type="ECO:0000256" key="1">
    <source>
        <dbReference type="SAM" id="MobiDB-lite"/>
    </source>
</evidence>
<dbReference type="InterPro" id="IPR040256">
    <property type="entry name" value="At4g02000-like"/>
</dbReference>
<evidence type="ECO:0000313" key="3">
    <source>
        <dbReference type="EMBL" id="KAL1221552.1"/>
    </source>
</evidence>
<dbReference type="PROSITE" id="PS51076">
    <property type="entry name" value="MH2"/>
    <property type="match status" value="1"/>
</dbReference>
<protein>
    <recommendedName>
        <fullName evidence="2">MH2 domain-containing protein</fullName>
    </recommendedName>
</protein>
<name>A0ABD1BWF1_CARAN</name>
<gene>
    <name evidence="3" type="ORF">V5N11_004128</name>
</gene>
<dbReference type="Proteomes" id="UP001558713">
    <property type="component" value="Unassembled WGS sequence"/>
</dbReference>
<dbReference type="InterPro" id="IPR001132">
    <property type="entry name" value="SMAD_dom_Dwarfin-type"/>
</dbReference>
<keyword evidence="4" id="KW-1185">Reference proteome</keyword>
<feature type="region of interest" description="Disordered" evidence="1">
    <location>
        <begin position="149"/>
        <end position="181"/>
    </location>
</feature>
<organism evidence="3 4">
    <name type="scientific">Cardamine amara subsp. amara</name>
    <dbReference type="NCBI Taxonomy" id="228776"/>
    <lineage>
        <taxon>Eukaryota</taxon>
        <taxon>Viridiplantae</taxon>
        <taxon>Streptophyta</taxon>
        <taxon>Embryophyta</taxon>
        <taxon>Tracheophyta</taxon>
        <taxon>Spermatophyta</taxon>
        <taxon>Magnoliopsida</taxon>
        <taxon>eudicotyledons</taxon>
        <taxon>Gunneridae</taxon>
        <taxon>Pentapetalae</taxon>
        <taxon>rosids</taxon>
        <taxon>malvids</taxon>
        <taxon>Brassicales</taxon>
        <taxon>Brassicaceae</taxon>
        <taxon>Cardamineae</taxon>
        <taxon>Cardamine</taxon>
    </lineage>
</organism>
<dbReference type="AlphaFoldDB" id="A0ABD1BWF1"/>
<feature type="domain" description="MH2" evidence="2">
    <location>
        <begin position="1"/>
        <end position="57"/>
    </location>
</feature>
<dbReference type="PANTHER" id="PTHR31286">
    <property type="entry name" value="GLYCINE-RICH CELL WALL STRUCTURAL PROTEIN 1.8-LIKE"/>
    <property type="match status" value="1"/>
</dbReference>
<comment type="caution">
    <text evidence="3">The sequence shown here is derived from an EMBL/GenBank/DDBJ whole genome shotgun (WGS) entry which is preliminary data.</text>
</comment>
<feature type="compositionally biased region" description="Basic and acidic residues" evidence="1">
    <location>
        <begin position="168"/>
        <end position="181"/>
    </location>
</feature>